<protein>
    <submittedName>
        <fullName evidence="1">Uncharacterized protein</fullName>
    </submittedName>
</protein>
<proteinExistence type="predicted"/>
<evidence type="ECO:0000313" key="2">
    <source>
        <dbReference type="Proteomes" id="UP000237347"/>
    </source>
</evidence>
<dbReference type="AlphaFoldDB" id="A0AAW0JD18"/>
<reference evidence="1 2" key="1">
    <citation type="journal article" date="2018" name="Sci. Data">
        <title>The draft genome sequence of cork oak.</title>
        <authorList>
            <person name="Ramos A.M."/>
            <person name="Usie A."/>
            <person name="Barbosa P."/>
            <person name="Barros P.M."/>
            <person name="Capote T."/>
            <person name="Chaves I."/>
            <person name="Simoes F."/>
            <person name="Abreu I."/>
            <person name="Carrasquinho I."/>
            <person name="Faro C."/>
            <person name="Guimaraes J.B."/>
            <person name="Mendonca D."/>
            <person name="Nobrega F."/>
            <person name="Rodrigues L."/>
            <person name="Saibo N.J.M."/>
            <person name="Varela M.C."/>
            <person name="Egas C."/>
            <person name="Matos J."/>
            <person name="Miguel C.M."/>
            <person name="Oliveira M.M."/>
            <person name="Ricardo C.P."/>
            <person name="Goncalves S."/>
        </authorList>
    </citation>
    <scope>NUCLEOTIDE SEQUENCE [LARGE SCALE GENOMIC DNA]</scope>
    <source>
        <strain evidence="2">cv. HL8</strain>
    </source>
</reference>
<sequence>MLRREYVLGGQRQMVQRAGERMRSFVPCFFRGEAALVLLCSPSNVLPNEEADAAPDQGRSCSVTSTVYQIVSPFLLGIEYVGRDMFHNAPNGDAIMIKVESGYLSKVDNKEEVKLLVKFSIYIIDVSALYL</sequence>
<comment type="caution">
    <text evidence="1">The sequence shown here is derived from an EMBL/GenBank/DDBJ whole genome shotgun (WGS) entry which is preliminary data.</text>
</comment>
<name>A0AAW0JD18_QUESU</name>
<evidence type="ECO:0000313" key="1">
    <source>
        <dbReference type="EMBL" id="KAK7824645.1"/>
    </source>
</evidence>
<gene>
    <name evidence="1" type="ORF">CFP56_034234</name>
</gene>
<accession>A0AAW0JD18</accession>
<keyword evidence="2" id="KW-1185">Reference proteome</keyword>
<organism evidence="1 2">
    <name type="scientific">Quercus suber</name>
    <name type="common">Cork oak</name>
    <dbReference type="NCBI Taxonomy" id="58331"/>
    <lineage>
        <taxon>Eukaryota</taxon>
        <taxon>Viridiplantae</taxon>
        <taxon>Streptophyta</taxon>
        <taxon>Embryophyta</taxon>
        <taxon>Tracheophyta</taxon>
        <taxon>Spermatophyta</taxon>
        <taxon>Magnoliopsida</taxon>
        <taxon>eudicotyledons</taxon>
        <taxon>Gunneridae</taxon>
        <taxon>Pentapetalae</taxon>
        <taxon>rosids</taxon>
        <taxon>fabids</taxon>
        <taxon>Fagales</taxon>
        <taxon>Fagaceae</taxon>
        <taxon>Quercus</taxon>
    </lineage>
</organism>
<dbReference type="Proteomes" id="UP000237347">
    <property type="component" value="Unassembled WGS sequence"/>
</dbReference>
<dbReference type="EMBL" id="PKMF04000597">
    <property type="protein sequence ID" value="KAK7824645.1"/>
    <property type="molecule type" value="Genomic_DNA"/>
</dbReference>